<organism evidence="2">
    <name type="scientific">Cryptomonas curvata</name>
    <dbReference type="NCBI Taxonomy" id="233186"/>
    <lineage>
        <taxon>Eukaryota</taxon>
        <taxon>Cryptophyceae</taxon>
        <taxon>Cryptomonadales</taxon>
        <taxon>Cryptomonadaceae</taxon>
        <taxon>Cryptomonas</taxon>
    </lineage>
</organism>
<dbReference type="AlphaFoldDB" id="A0A7S0N579"/>
<reference evidence="2" key="1">
    <citation type="submission" date="2021-01" db="EMBL/GenBank/DDBJ databases">
        <authorList>
            <person name="Corre E."/>
            <person name="Pelletier E."/>
            <person name="Niang G."/>
            <person name="Scheremetjew M."/>
            <person name="Finn R."/>
            <person name="Kale V."/>
            <person name="Holt S."/>
            <person name="Cochrane G."/>
            <person name="Meng A."/>
            <person name="Brown T."/>
            <person name="Cohen L."/>
        </authorList>
    </citation>
    <scope>NUCLEOTIDE SEQUENCE</scope>
    <source>
        <strain evidence="2">CCAP979/52</strain>
    </source>
</reference>
<feature type="region of interest" description="Disordered" evidence="1">
    <location>
        <begin position="116"/>
        <end position="152"/>
    </location>
</feature>
<evidence type="ECO:0000256" key="1">
    <source>
        <dbReference type="SAM" id="MobiDB-lite"/>
    </source>
</evidence>
<dbReference type="EMBL" id="HBEZ01057971">
    <property type="protein sequence ID" value="CAD8660462.1"/>
    <property type="molecule type" value="Transcribed_RNA"/>
</dbReference>
<evidence type="ECO:0000313" key="2">
    <source>
        <dbReference type="EMBL" id="CAD8660462.1"/>
    </source>
</evidence>
<protein>
    <submittedName>
        <fullName evidence="2">Uncharacterized protein</fullName>
    </submittedName>
</protein>
<proteinExistence type="predicted"/>
<gene>
    <name evidence="2" type="ORF">CCUR1050_LOCUS31788</name>
</gene>
<name>A0A7S0N579_9CRYP</name>
<accession>A0A7S0N579</accession>
<sequence length="226" mass="23954">MVAPEDLGVPKPPQPKDPWCERCVGVTLFTRNMRSRGMPPACAGFRKRLPEEVGLASFSEEDLMEGEMDFDCCLGASYETAKMRSQGAAPACSTGLHIARYRWANSDSQVVTAPDGAAVADQGPRGAGGAQAGPRDGRMPGPGPVPGGLPGFPVGSDSLRGSLLAAYRESFVVVRKAAAKATDRGYNERLLAHATRAHAKLCDQATRQAERVAAWLRSAVDSARSK</sequence>